<dbReference type="EMBL" id="LAZR01061442">
    <property type="protein sequence ID" value="KKK63572.1"/>
    <property type="molecule type" value="Genomic_DNA"/>
</dbReference>
<comment type="caution">
    <text evidence="1">The sequence shown here is derived from an EMBL/GenBank/DDBJ whole genome shotgun (WGS) entry which is preliminary data.</text>
</comment>
<name>A0A0F8X392_9ZZZZ</name>
<organism evidence="1">
    <name type="scientific">marine sediment metagenome</name>
    <dbReference type="NCBI Taxonomy" id="412755"/>
    <lineage>
        <taxon>unclassified sequences</taxon>
        <taxon>metagenomes</taxon>
        <taxon>ecological metagenomes</taxon>
    </lineage>
</organism>
<feature type="non-terminal residue" evidence="1">
    <location>
        <position position="1"/>
    </location>
</feature>
<protein>
    <submittedName>
        <fullName evidence="1">Uncharacterized protein</fullName>
    </submittedName>
</protein>
<proteinExistence type="predicted"/>
<accession>A0A0F8X392</accession>
<gene>
    <name evidence="1" type="ORF">LCGC14_2992950</name>
</gene>
<evidence type="ECO:0000313" key="1">
    <source>
        <dbReference type="EMBL" id="KKK63572.1"/>
    </source>
</evidence>
<reference evidence="1" key="1">
    <citation type="journal article" date="2015" name="Nature">
        <title>Complex archaea that bridge the gap between prokaryotes and eukaryotes.</title>
        <authorList>
            <person name="Spang A."/>
            <person name="Saw J.H."/>
            <person name="Jorgensen S.L."/>
            <person name="Zaremba-Niedzwiedzka K."/>
            <person name="Martijn J."/>
            <person name="Lind A.E."/>
            <person name="van Eijk R."/>
            <person name="Schleper C."/>
            <person name="Guy L."/>
            <person name="Ettema T.J."/>
        </authorList>
    </citation>
    <scope>NUCLEOTIDE SEQUENCE</scope>
</reference>
<sequence length="49" mass="6072">ELMPAPRQDQQYFHCRHDDAARRQVGPDKWDRRTWDWTAVYNKRKQSVK</sequence>
<dbReference type="AlphaFoldDB" id="A0A0F8X392"/>